<dbReference type="GO" id="GO:0032259">
    <property type="term" value="P:methylation"/>
    <property type="evidence" value="ECO:0007669"/>
    <property type="project" value="UniProtKB-KW"/>
</dbReference>
<dbReference type="GO" id="GO:0008757">
    <property type="term" value="F:S-adenosylmethionine-dependent methyltransferase activity"/>
    <property type="evidence" value="ECO:0007669"/>
    <property type="project" value="InterPro"/>
</dbReference>
<name>A0A507ZVJ8_9FLAO</name>
<reference evidence="2 3" key="1">
    <citation type="submission" date="2019-06" db="EMBL/GenBank/DDBJ databases">
        <title>Flavibacter putida gen. nov., sp. nov., a novel marine bacterium of the family Flavobacteriaceae isolated from coastal seawater.</title>
        <authorList>
            <person name="Feng X."/>
        </authorList>
    </citation>
    <scope>NUCLEOTIDE SEQUENCE [LARGE SCALE GENOMIC DNA]</scope>
    <source>
        <strain evidence="2 3">PLHSN227</strain>
    </source>
</reference>
<accession>A0A507ZVJ8</accession>
<dbReference type="InterPro" id="IPR029063">
    <property type="entry name" value="SAM-dependent_MTases_sf"/>
</dbReference>
<dbReference type="InterPro" id="IPR013216">
    <property type="entry name" value="Methyltransf_11"/>
</dbReference>
<proteinExistence type="predicted"/>
<comment type="caution">
    <text evidence="2">The sequence shown here is derived from an EMBL/GenBank/DDBJ whole genome shotgun (WGS) entry which is preliminary data.</text>
</comment>
<feature type="domain" description="Methyltransferase type 11" evidence="1">
    <location>
        <begin position="65"/>
        <end position="156"/>
    </location>
</feature>
<evidence type="ECO:0000313" key="3">
    <source>
        <dbReference type="Proteomes" id="UP000317169"/>
    </source>
</evidence>
<sequence length="238" mass="27028">MNLNSTDIFGQAVLDFFLKGNATDIRVKSQDFDEDVIPVNYLFRAYKEMPKIEQRALDLSEGKILDVGCCAGSHALHLQNQNKDVLAIDVSEGAIKTTKLRGVKKAEVQDFYQLKNQKFDTVLMLMNGSGIVGKLKNLTQFFQHLRTILKPEGKVLLDSSDLRYLFDAEEDGGIWVNPNQYYGELTYQIGYKNNWSPPFDWLYIDFNSLALAAKSNGFSCDLLEEGEHYDYLAMLKPS</sequence>
<dbReference type="OrthoDB" id="1143568at2"/>
<dbReference type="SUPFAM" id="SSF53335">
    <property type="entry name" value="S-adenosyl-L-methionine-dependent methyltransferases"/>
    <property type="match status" value="1"/>
</dbReference>
<keyword evidence="2" id="KW-0808">Transferase</keyword>
<dbReference type="AlphaFoldDB" id="A0A507ZVJ8"/>
<protein>
    <submittedName>
        <fullName evidence="2">Class I SAM-dependent methyltransferase</fullName>
    </submittedName>
</protein>
<dbReference type="Proteomes" id="UP000317169">
    <property type="component" value="Unassembled WGS sequence"/>
</dbReference>
<dbReference type="CDD" id="cd02440">
    <property type="entry name" value="AdoMet_MTases"/>
    <property type="match status" value="1"/>
</dbReference>
<evidence type="ECO:0000259" key="1">
    <source>
        <dbReference type="Pfam" id="PF08241"/>
    </source>
</evidence>
<organism evidence="2 3">
    <name type="scientific">Haloflavibacter putidus</name>
    <dbReference type="NCBI Taxonomy" id="2576776"/>
    <lineage>
        <taxon>Bacteria</taxon>
        <taxon>Pseudomonadati</taxon>
        <taxon>Bacteroidota</taxon>
        <taxon>Flavobacteriia</taxon>
        <taxon>Flavobacteriales</taxon>
        <taxon>Flavobacteriaceae</taxon>
        <taxon>Haloflavibacter</taxon>
    </lineage>
</organism>
<dbReference type="Gene3D" id="3.40.50.150">
    <property type="entry name" value="Vaccinia Virus protein VP39"/>
    <property type="match status" value="1"/>
</dbReference>
<keyword evidence="2" id="KW-0489">Methyltransferase</keyword>
<dbReference type="RefSeq" id="WP_141421663.1">
    <property type="nucleotide sequence ID" value="NZ_VIAR01000006.1"/>
</dbReference>
<evidence type="ECO:0000313" key="2">
    <source>
        <dbReference type="EMBL" id="TQD38805.1"/>
    </source>
</evidence>
<gene>
    <name evidence="2" type="ORF">FKR84_07410</name>
</gene>
<dbReference type="Pfam" id="PF08241">
    <property type="entry name" value="Methyltransf_11"/>
    <property type="match status" value="1"/>
</dbReference>
<keyword evidence="3" id="KW-1185">Reference proteome</keyword>
<dbReference type="EMBL" id="VIAR01000006">
    <property type="protein sequence ID" value="TQD38805.1"/>
    <property type="molecule type" value="Genomic_DNA"/>
</dbReference>